<dbReference type="InterPro" id="IPR013785">
    <property type="entry name" value="Aldolase_TIM"/>
</dbReference>
<evidence type="ECO:0000256" key="3">
    <source>
        <dbReference type="ARBA" id="ARBA00022630"/>
    </source>
</evidence>
<comment type="function">
    <text evidence="11">Involved in the biosynthesis of isoprenoids. Catalyzes the 1,3-allylic rearrangement of the homoallylic substrate isopentenyl (IPP) to its allylic isomer, dimethylallyl diphosphate (DMAPP).</text>
</comment>
<dbReference type="GO" id="GO:0010181">
    <property type="term" value="F:FMN binding"/>
    <property type="evidence" value="ECO:0007669"/>
    <property type="project" value="UniProtKB-UniRule"/>
</dbReference>
<name>A0A1C3YDA4_9HYPH</name>
<evidence type="ECO:0000256" key="10">
    <source>
        <dbReference type="ARBA" id="ARBA00025810"/>
    </source>
</evidence>
<dbReference type="Proteomes" id="UP000198723">
    <property type="component" value="Unassembled WGS sequence"/>
</dbReference>
<keyword evidence="8 11" id="KW-0414">Isoprene biosynthesis</keyword>
<dbReference type="GO" id="GO:0005737">
    <property type="term" value="C:cytoplasm"/>
    <property type="evidence" value="ECO:0007669"/>
    <property type="project" value="UniProtKB-SubCell"/>
</dbReference>
<evidence type="ECO:0000256" key="5">
    <source>
        <dbReference type="ARBA" id="ARBA00022723"/>
    </source>
</evidence>
<feature type="binding site" evidence="11">
    <location>
        <begin position="101"/>
        <end position="103"/>
    </location>
    <ligand>
        <name>FMN</name>
        <dbReference type="ChEBI" id="CHEBI:58210"/>
    </ligand>
</feature>
<dbReference type="GO" id="GO:0008299">
    <property type="term" value="P:isoprenoid biosynthetic process"/>
    <property type="evidence" value="ECO:0007669"/>
    <property type="project" value="UniProtKB-UniRule"/>
</dbReference>
<proteinExistence type="inferred from homology"/>
<dbReference type="GO" id="GO:0016491">
    <property type="term" value="F:oxidoreductase activity"/>
    <property type="evidence" value="ECO:0007669"/>
    <property type="project" value="InterPro"/>
</dbReference>
<feature type="binding site" evidence="11">
    <location>
        <position position="195"/>
    </location>
    <ligand>
        <name>substrate</name>
    </ligand>
</feature>
<dbReference type="EMBL" id="FMAJ01000041">
    <property type="protein sequence ID" value="SCB62284.1"/>
    <property type="molecule type" value="Genomic_DNA"/>
</dbReference>
<comment type="cofactor">
    <cofactor evidence="11">
        <name>Mg(2+)</name>
        <dbReference type="ChEBI" id="CHEBI:18420"/>
    </cofactor>
</comment>
<keyword evidence="9 11" id="KW-0413">Isomerase</keyword>
<evidence type="ECO:0000256" key="4">
    <source>
        <dbReference type="ARBA" id="ARBA00022643"/>
    </source>
</evidence>
<dbReference type="GO" id="GO:0070402">
    <property type="term" value="F:NADPH binding"/>
    <property type="evidence" value="ECO:0007669"/>
    <property type="project" value="UniProtKB-UniRule"/>
</dbReference>
<evidence type="ECO:0000256" key="8">
    <source>
        <dbReference type="ARBA" id="ARBA00023229"/>
    </source>
</evidence>
<reference evidence="14 15" key="1">
    <citation type="submission" date="2016-08" db="EMBL/GenBank/DDBJ databases">
        <authorList>
            <person name="Seilhamer J.J."/>
        </authorList>
    </citation>
    <scope>NUCLEOTIDE SEQUENCE [LARGE SCALE GENOMIC DNA]</scope>
    <source>
        <strain evidence="14 15">HBR26</strain>
    </source>
</reference>
<feature type="binding site" evidence="11">
    <location>
        <begin position="328"/>
        <end position="329"/>
    </location>
    <ligand>
        <name>FMN</name>
        <dbReference type="ChEBI" id="CHEBI:58210"/>
    </ligand>
</feature>
<comment type="subcellular location">
    <subcellularLocation>
        <location evidence="11">Cytoplasm</location>
    </subcellularLocation>
</comment>
<evidence type="ECO:0000256" key="1">
    <source>
        <dbReference type="ARBA" id="ARBA00001917"/>
    </source>
</evidence>
<dbReference type="GO" id="GO:0004452">
    <property type="term" value="F:isopentenyl-diphosphate delta-isomerase activity"/>
    <property type="evidence" value="ECO:0007669"/>
    <property type="project" value="UniProtKB-UniRule"/>
</dbReference>
<evidence type="ECO:0000256" key="7">
    <source>
        <dbReference type="ARBA" id="ARBA00022857"/>
    </source>
</evidence>
<dbReference type="HAMAP" id="MF_00354">
    <property type="entry name" value="Idi_2"/>
    <property type="match status" value="1"/>
</dbReference>
<organism evidence="14 15">
    <name type="scientific">Rhizobium aethiopicum</name>
    <dbReference type="NCBI Taxonomy" id="1138170"/>
    <lineage>
        <taxon>Bacteria</taxon>
        <taxon>Pseudomonadati</taxon>
        <taxon>Pseudomonadota</taxon>
        <taxon>Alphaproteobacteria</taxon>
        <taxon>Hyphomicrobiales</taxon>
        <taxon>Rhizobiaceae</taxon>
        <taxon>Rhizobium/Agrobacterium group</taxon>
        <taxon>Rhizobium</taxon>
    </lineage>
</organism>
<dbReference type="Gene3D" id="3.20.20.70">
    <property type="entry name" value="Aldolase class I"/>
    <property type="match status" value="1"/>
</dbReference>
<feature type="binding site" evidence="11">
    <location>
        <begin position="42"/>
        <end position="43"/>
    </location>
    <ligand>
        <name>substrate</name>
    </ligand>
</feature>
<sequence length="382" mass="39661">MRRRERAGGGGVRAAPSVRSDATPTPNTADRASGCDDALTRRKDDHLDLVLDRRTAPATVAAGWEQIRFEHCALPELDLTQIELRTSLLGKPMRAPLLISSMTGGMPRAEAINRRLSEAAQALGIAMCVGSQRVSLQSRNSQGLTRALRRLAPDIPLLANIGAAQLREADGLDLARRAIDALEADGLIVHLNPLQEALQPDGDRDWHGVLAQVTRAARSVGVPIVAKEVGSGLSASVACALVEAGVAVIDVAGAGGTSWAAVEGERARDAAGRAVAMAFADWGIPTPASLQAVRRALPTVKLIASGGIRDGVDVAKAIRLGADIAGQAAGVLPAATVSTEAVVAHFEVVIRQLAVACFCTGSPDLATLRQARLLPSAHLPAG</sequence>
<feature type="domain" description="FMN-dependent dehydrogenase" evidence="13">
    <location>
        <begin position="212"/>
        <end position="371"/>
    </location>
</feature>
<feature type="binding site" evidence="11">
    <location>
        <position position="100"/>
    </location>
    <ligand>
        <name>FMN</name>
        <dbReference type="ChEBI" id="CHEBI:58210"/>
    </ligand>
</feature>
<evidence type="ECO:0000313" key="15">
    <source>
        <dbReference type="Proteomes" id="UP000198723"/>
    </source>
</evidence>
<dbReference type="CDD" id="cd02811">
    <property type="entry name" value="IDI-2_FMN"/>
    <property type="match status" value="1"/>
</dbReference>
<dbReference type="STRING" id="1138170.GA0061105_14115"/>
<protein>
    <recommendedName>
        <fullName evidence="11">Isopentenyl-diphosphate delta-isomerase</fullName>
        <shortName evidence="11">IPP isomerase</shortName>
        <ecNumber evidence="11">5.3.3.2</ecNumber>
    </recommendedName>
    <alternativeName>
        <fullName evidence="11">Isopentenyl diphosphate:dimethylallyl diphosphate isomerase</fullName>
    </alternativeName>
    <alternativeName>
        <fullName evidence="11">Isopentenyl pyrophosphate isomerase</fullName>
    </alternativeName>
    <alternativeName>
        <fullName evidence="11">Type 2 isopentenyl diphosphate isomerase</fullName>
        <shortName evidence="11">IDI-2</shortName>
    </alternativeName>
</protein>
<keyword evidence="7 11" id="KW-0521">NADP</keyword>
<comment type="caution">
    <text evidence="11">Lacks conserved residue(s) required for the propagation of feature annotation.</text>
</comment>
<comment type="subunit">
    <text evidence="10 11">Homooctamer. Dimer of tetramers.</text>
</comment>
<gene>
    <name evidence="11" type="primary">fni</name>
    <name evidence="14" type="ORF">GA0061105_14115</name>
</gene>
<evidence type="ECO:0000256" key="6">
    <source>
        <dbReference type="ARBA" id="ARBA00022842"/>
    </source>
</evidence>
<keyword evidence="5 11" id="KW-0479">Metal-binding</keyword>
<evidence type="ECO:0000256" key="12">
    <source>
        <dbReference type="SAM" id="MobiDB-lite"/>
    </source>
</evidence>
<feature type="region of interest" description="Disordered" evidence="12">
    <location>
        <begin position="1"/>
        <end position="37"/>
    </location>
</feature>
<dbReference type="AlphaFoldDB" id="A0A1C3YDA4"/>
<dbReference type="PIRSF" id="PIRSF003314">
    <property type="entry name" value="IPP_isomerase"/>
    <property type="match status" value="1"/>
</dbReference>
<feature type="compositionally biased region" description="Polar residues" evidence="12">
    <location>
        <begin position="20"/>
        <end position="30"/>
    </location>
</feature>
<dbReference type="PANTHER" id="PTHR43665">
    <property type="entry name" value="ISOPENTENYL-DIPHOSPHATE DELTA-ISOMERASE"/>
    <property type="match status" value="1"/>
</dbReference>
<dbReference type="EC" id="5.3.3.2" evidence="11"/>
<evidence type="ECO:0000256" key="2">
    <source>
        <dbReference type="ARBA" id="ARBA00022490"/>
    </source>
</evidence>
<keyword evidence="4 11" id="KW-0288">FMN</keyword>
<dbReference type="NCBIfam" id="TIGR02151">
    <property type="entry name" value="IPP_isom_2"/>
    <property type="match status" value="1"/>
</dbReference>
<dbReference type="InterPro" id="IPR011179">
    <property type="entry name" value="IPdP_isomerase"/>
</dbReference>
<dbReference type="Pfam" id="PF01070">
    <property type="entry name" value="FMN_dh"/>
    <property type="match status" value="1"/>
</dbReference>
<keyword evidence="2 11" id="KW-0963">Cytoplasm</keyword>
<evidence type="ECO:0000256" key="11">
    <source>
        <dbReference type="HAMAP-Rule" id="MF_00354"/>
    </source>
</evidence>
<comment type="cofactor">
    <cofactor evidence="11">
        <name>NADPH</name>
        <dbReference type="ChEBI" id="CHEBI:57783"/>
    </cofactor>
</comment>
<keyword evidence="6 11" id="KW-0460">Magnesium</keyword>
<dbReference type="GO" id="GO:0000287">
    <property type="term" value="F:magnesium ion binding"/>
    <property type="evidence" value="ECO:0007669"/>
    <property type="project" value="UniProtKB-UniRule"/>
</dbReference>
<comment type="cofactor">
    <cofactor evidence="1 11">
        <name>FMN</name>
        <dbReference type="ChEBI" id="CHEBI:58210"/>
    </cofactor>
</comment>
<feature type="binding site" evidence="11">
    <location>
        <position position="131"/>
    </location>
    <ligand>
        <name>FMN</name>
        <dbReference type="ChEBI" id="CHEBI:58210"/>
    </ligand>
</feature>
<dbReference type="PANTHER" id="PTHR43665:SF1">
    <property type="entry name" value="ISOPENTENYL-DIPHOSPHATE DELTA-ISOMERASE"/>
    <property type="match status" value="1"/>
</dbReference>
<feature type="binding site" evidence="11">
    <location>
        <position position="196"/>
    </location>
    <ligand>
        <name>Mg(2+)</name>
        <dbReference type="ChEBI" id="CHEBI:18420"/>
    </ligand>
</feature>
<keyword evidence="3 11" id="KW-0285">Flavoprotein</keyword>
<feature type="binding site" evidence="11">
    <location>
        <position position="227"/>
    </location>
    <ligand>
        <name>FMN</name>
        <dbReference type="ChEBI" id="CHEBI:58210"/>
    </ligand>
</feature>
<evidence type="ECO:0000256" key="9">
    <source>
        <dbReference type="ARBA" id="ARBA00023235"/>
    </source>
</evidence>
<dbReference type="InterPro" id="IPR000262">
    <property type="entry name" value="FMN-dep_DH"/>
</dbReference>
<dbReference type="SUPFAM" id="SSF51395">
    <property type="entry name" value="FMN-linked oxidoreductases"/>
    <property type="match status" value="1"/>
</dbReference>
<feature type="binding site" evidence="11">
    <location>
        <position position="257"/>
    </location>
    <ligand>
        <name>FMN</name>
        <dbReference type="ChEBI" id="CHEBI:58210"/>
    </ligand>
</feature>
<feature type="binding site" evidence="11">
    <location>
        <begin position="131"/>
        <end position="133"/>
    </location>
    <ligand>
        <name>substrate</name>
    </ligand>
</feature>
<feature type="binding site" evidence="11">
    <location>
        <position position="160"/>
    </location>
    <ligand>
        <name>FMN</name>
        <dbReference type="ChEBI" id="CHEBI:58210"/>
    </ligand>
</feature>
<evidence type="ECO:0000259" key="13">
    <source>
        <dbReference type="Pfam" id="PF01070"/>
    </source>
</evidence>
<feature type="binding site" evidence="11">
    <location>
        <begin position="307"/>
        <end position="309"/>
    </location>
    <ligand>
        <name>FMN</name>
        <dbReference type="ChEBI" id="CHEBI:58210"/>
    </ligand>
</feature>
<evidence type="ECO:0000313" key="14">
    <source>
        <dbReference type="EMBL" id="SCB62284.1"/>
    </source>
</evidence>
<accession>A0A1C3YDA4</accession>
<comment type="catalytic activity">
    <reaction evidence="11">
        <text>isopentenyl diphosphate = dimethylallyl diphosphate</text>
        <dbReference type="Rhea" id="RHEA:23284"/>
        <dbReference type="ChEBI" id="CHEBI:57623"/>
        <dbReference type="ChEBI" id="CHEBI:128769"/>
        <dbReference type="EC" id="5.3.3.2"/>
    </reaction>
</comment>
<comment type="similarity">
    <text evidence="11">Belongs to the IPP isomerase type 2 family.</text>
</comment>